<feature type="non-terminal residue" evidence="1">
    <location>
        <position position="1"/>
    </location>
</feature>
<keyword evidence="2" id="KW-1185">Reference proteome</keyword>
<sequence>VLPHKHPHELLDSVVKERSVSLSPQPRPRILQQPFVPSSVFRKFLFYFNRLRFRLSFNLVVSGRRILQHPKTLSTSPKHLSNAT</sequence>
<dbReference type="RefSeq" id="WP_205350319.1">
    <property type="nucleotide sequence ID" value="NZ_JAFEUP010000006.1"/>
</dbReference>
<proteinExistence type="predicted"/>
<evidence type="ECO:0000313" key="2">
    <source>
        <dbReference type="Proteomes" id="UP000717995"/>
    </source>
</evidence>
<gene>
    <name evidence="1" type="ORF">JQX08_20745</name>
</gene>
<comment type="caution">
    <text evidence="1">The sequence shown here is derived from an EMBL/GenBank/DDBJ whole genome shotgun (WGS) entry which is preliminary data.</text>
</comment>
<name>A0ABS2IJC0_9GAMM</name>
<evidence type="ECO:0000313" key="1">
    <source>
        <dbReference type="EMBL" id="MBM7063154.1"/>
    </source>
</evidence>
<dbReference type="Proteomes" id="UP000717995">
    <property type="component" value="Unassembled WGS sequence"/>
</dbReference>
<accession>A0ABS2IJC0</accession>
<organism evidence="1 2">
    <name type="scientific">Zestomonas insulae</name>
    <dbReference type="NCBI Taxonomy" id="2809017"/>
    <lineage>
        <taxon>Bacteria</taxon>
        <taxon>Pseudomonadati</taxon>
        <taxon>Pseudomonadota</taxon>
        <taxon>Gammaproteobacteria</taxon>
        <taxon>Pseudomonadales</taxon>
        <taxon>Pseudomonadaceae</taxon>
        <taxon>Zestomonas</taxon>
    </lineage>
</organism>
<protein>
    <submittedName>
        <fullName evidence="1">Uncharacterized protein</fullName>
    </submittedName>
</protein>
<dbReference type="EMBL" id="JAFEUP010000006">
    <property type="protein sequence ID" value="MBM7063154.1"/>
    <property type="molecule type" value="Genomic_DNA"/>
</dbReference>
<reference evidence="1 2" key="1">
    <citation type="submission" date="2021-02" db="EMBL/GenBank/DDBJ databases">
        <authorList>
            <person name="Lee D.-H."/>
        </authorList>
    </citation>
    <scope>NUCLEOTIDE SEQUENCE [LARGE SCALE GENOMIC DNA]</scope>
    <source>
        <strain evidence="1 2">UL073</strain>
    </source>
</reference>